<dbReference type="PANTHER" id="PTHR12277:SF194">
    <property type="entry name" value="FI04476P"/>
    <property type="match status" value="1"/>
</dbReference>
<dbReference type="PANTHER" id="PTHR12277">
    <property type="entry name" value="ALPHA/BETA HYDROLASE DOMAIN-CONTAINING PROTEIN"/>
    <property type="match status" value="1"/>
</dbReference>
<dbReference type="Proteomes" id="UP000054007">
    <property type="component" value="Unassembled WGS sequence"/>
</dbReference>
<dbReference type="InterPro" id="IPR029058">
    <property type="entry name" value="AB_hydrolase_fold"/>
</dbReference>
<dbReference type="GO" id="GO:0005789">
    <property type="term" value="C:endoplasmic reticulum membrane"/>
    <property type="evidence" value="ECO:0007669"/>
    <property type="project" value="TreeGrafter"/>
</dbReference>
<evidence type="ECO:0000256" key="1">
    <source>
        <dbReference type="SAM" id="Phobius"/>
    </source>
</evidence>
<dbReference type="OrthoDB" id="446723at2759"/>
<gene>
    <name evidence="3" type="ORF">CYLTODRAFT_403438</name>
</gene>
<proteinExistence type="predicted"/>
<dbReference type="SUPFAM" id="SSF53474">
    <property type="entry name" value="alpha/beta-Hydrolases"/>
    <property type="match status" value="1"/>
</dbReference>
<keyword evidence="1" id="KW-1133">Transmembrane helix</keyword>
<keyword evidence="4" id="KW-1185">Reference proteome</keyword>
<keyword evidence="1" id="KW-0472">Membrane</keyword>
<feature type="transmembrane region" description="Helical" evidence="1">
    <location>
        <begin position="12"/>
        <end position="33"/>
    </location>
</feature>
<name>A0A0D7AY72_9AGAR</name>
<dbReference type="Gene3D" id="3.40.50.1820">
    <property type="entry name" value="alpha/beta hydrolase"/>
    <property type="match status" value="1"/>
</dbReference>
<dbReference type="AlphaFoldDB" id="A0A0D7AY72"/>
<accession>A0A0D7AY72</accession>
<organism evidence="3 4">
    <name type="scientific">Cylindrobasidium torrendii FP15055 ss-10</name>
    <dbReference type="NCBI Taxonomy" id="1314674"/>
    <lineage>
        <taxon>Eukaryota</taxon>
        <taxon>Fungi</taxon>
        <taxon>Dikarya</taxon>
        <taxon>Basidiomycota</taxon>
        <taxon>Agaricomycotina</taxon>
        <taxon>Agaricomycetes</taxon>
        <taxon>Agaricomycetidae</taxon>
        <taxon>Agaricales</taxon>
        <taxon>Marasmiineae</taxon>
        <taxon>Physalacriaceae</taxon>
        <taxon>Cylindrobasidium</taxon>
    </lineage>
</organism>
<sequence>MAISNLLPSARTAFAIWGGLYAIAIGLLTTPYFQRHTIYLNALRFPWGAEYHLPHKYGLSPNKTFPFQLTTSDNETLGSWFILSDDLYQSLPVPAPNPESLVSEACRQYPTILFLHGNAATRAYSARVQHYSAFTSRLHANVLAIDYRGFAESTGQPSEEGLILDARAAWDWLIEQGAKGTDILIVGHSLGTGVSANLAAQLSDENIAYRGVVLMSPFSSISELLKTYNIFGLIPLMKPLHMIPYAANAITWALAHKFDTLSAVPRIKGEVMIVHAENDWDIPYEHSEVLFNAFLEKHLPAIDVPRTPSELSNQDWSSFSAQIDQRKDAKSRLLRHTEIEHLAVVDEFTDSSRDVTLVLLRQGGHDYVGTQEGFQDILGAKFGLVRGGKHAIKE</sequence>
<keyword evidence="1" id="KW-0812">Transmembrane</keyword>
<protein>
    <submittedName>
        <fullName evidence="3">Alpha/beta-hydrolase</fullName>
    </submittedName>
</protein>
<dbReference type="GO" id="GO:0004622">
    <property type="term" value="F:phosphatidylcholine lysophospholipase activity"/>
    <property type="evidence" value="ECO:0007669"/>
    <property type="project" value="TreeGrafter"/>
</dbReference>
<evidence type="ECO:0000313" key="3">
    <source>
        <dbReference type="EMBL" id="KIY63308.1"/>
    </source>
</evidence>
<keyword evidence="3" id="KW-0378">Hydrolase</keyword>
<feature type="domain" description="AB hydrolase-1" evidence="2">
    <location>
        <begin position="110"/>
        <end position="223"/>
    </location>
</feature>
<reference evidence="3 4" key="1">
    <citation type="journal article" date="2015" name="Fungal Genet. Biol.">
        <title>Evolution of novel wood decay mechanisms in Agaricales revealed by the genome sequences of Fistulina hepatica and Cylindrobasidium torrendii.</title>
        <authorList>
            <person name="Floudas D."/>
            <person name="Held B.W."/>
            <person name="Riley R."/>
            <person name="Nagy L.G."/>
            <person name="Koehler G."/>
            <person name="Ransdell A.S."/>
            <person name="Younus H."/>
            <person name="Chow J."/>
            <person name="Chiniquy J."/>
            <person name="Lipzen A."/>
            <person name="Tritt A."/>
            <person name="Sun H."/>
            <person name="Haridas S."/>
            <person name="LaButti K."/>
            <person name="Ohm R.A."/>
            <person name="Kues U."/>
            <person name="Blanchette R.A."/>
            <person name="Grigoriev I.V."/>
            <person name="Minto R.E."/>
            <person name="Hibbett D.S."/>
        </authorList>
    </citation>
    <scope>NUCLEOTIDE SEQUENCE [LARGE SCALE GENOMIC DNA]</scope>
    <source>
        <strain evidence="3 4">FP15055 ss-10</strain>
    </source>
</reference>
<evidence type="ECO:0000313" key="4">
    <source>
        <dbReference type="Proteomes" id="UP000054007"/>
    </source>
</evidence>
<dbReference type="GO" id="GO:0047372">
    <property type="term" value="F:monoacylglycerol lipase activity"/>
    <property type="evidence" value="ECO:0007669"/>
    <property type="project" value="TreeGrafter"/>
</dbReference>
<evidence type="ECO:0000259" key="2">
    <source>
        <dbReference type="Pfam" id="PF00561"/>
    </source>
</evidence>
<dbReference type="GO" id="GO:0006660">
    <property type="term" value="P:phosphatidylserine catabolic process"/>
    <property type="evidence" value="ECO:0007669"/>
    <property type="project" value="TreeGrafter"/>
</dbReference>
<dbReference type="EMBL" id="KN880705">
    <property type="protein sequence ID" value="KIY63308.1"/>
    <property type="molecule type" value="Genomic_DNA"/>
</dbReference>
<dbReference type="Pfam" id="PF00561">
    <property type="entry name" value="Abhydrolase_1"/>
    <property type="match status" value="1"/>
</dbReference>
<dbReference type="InterPro" id="IPR000073">
    <property type="entry name" value="AB_hydrolase_1"/>
</dbReference>
<dbReference type="STRING" id="1314674.A0A0D7AY72"/>
<dbReference type="GO" id="GO:0052651">
    <property type="term" value="P:monoacylglycerol catabolic process"/>
    <property type="evidence" value="ECO:0007669"/>
    <property type="project" value="TreeGrafter"/>
</dbReference>